<dbReference type="OrthoDB" id="4964680at2"/>
<name>A0A318HCQ6_9MYCO</name>
<proteinExistence type="predicted"/>
<protein>
    <recommendedName>
        <fullName evidence="4">Transmembrane protein</fullName>
    </recommendedName>
</protein>
<evidence type="ECO:0000313" key="2">
    <source>
        <dbReference type="EMBL" id="PXX06355.1"/>
    </source>
</evidence>
<feature type="region of interest" description="Disordered" evidence="1">
    <location>
        <begin position="200"/>
        <end position="220"/>
    </location>
</feature>
<reference evidence="2 3" key="2">
    <citation type="submission" date="2018-06" db="EMBL/GenBank/DDBJ databases">
        <title>Sequencing of bacterial isolates from soil warming experiment in Harvard Forest, Massachusetts, USA.</title>
        <authorList>
            <person name="Deangelis K.PhD."/>
        </authorList>
    </citation>
    <scope>NUCLEOTIDE SEQUENCE [LARGE SCALE GENOMIC DNA]</scope>
    <source>
        <strain evidence="2 3">GAS496</strain>
    </source>
</reference>
<accession>A0A318HCQ6</accession>
<evidence type="ECO:0000313" key="3">
    <source>
        <dbReference type="Proteomes" id="UP000247781"/>
    </source>
</evidence>
<comment type="caution">
    <text evidence="2">The sequence shown here is derived from an EMBL/GenBank/DDBJ whole genome shotgun (WGS) entry which is preliminary data.</text>
</comment>
<dbReference type="RefSeq" id="WP_110317962.1">
    <property type="nucleotide sequence ID" value="NZ_QJJU01000014.1"/>
</dbReference>
<dbReference type="Proteomes" id="UP000247781">
    <property type="component" value="Unassembled WGS sequence"/>
</dbReference>
<reference evidence="3" key="1">
    <citation type="submission" date="2018-05" db="EMBL/GenBank/DDBJ databases">
        <authorList>
            <person name="Deangelis K."/>
            <person name="Huntemann M."/>
            <person name="Clum A."/>
            <person name="Pillay M."/>
            <person name="Palaniappan K."/>
            <person name="Varghese N."/>
            <person name="Mikhailova N."/>
            <person name="Stamatis D."/>
            <person name="Reddy T."/>
            <person name="Daum C."/>
            <person name="Shapiro N."/>
            <person name="Ivanova N."/>
            <person name="Kyrpides N."/>
            <person name="Woyke T."/>
        </authorList>
    </citation>
    <scope>NUCLEOTIDE SEQUENCE [LARGE SCALE GENOMIC DNA]</scope>
    <source>
        <strain evidence="3">GAS496</strain>
    </source>
</reference>
<keyword evidence="3" id="KW-1185">Reference proteome</keyword>
<evidence type="ECO:0008006" key="4">
    <source>
        <dbReference type="Google" id="ProtNLM"/>
    </source>
</evidence>
<gene>
    <name evidence="2" type="ORF">C8E89_114128</name>
</gene>
<organism evidence="2 3">
    <name type="scientific">Mycolicibacterium moriokaense</name>
    <dbReference type="NCBI Taxonomy" id="39691"/>
    <lineage>
        <taxon>Bacteria</taxon>
        <taxon>Bacillati</taxon>
        <taxon>Actinomycetota</taxon>
        <taxon>Actinomycetes</taxon>
        <taxon>Mycobacteriales</taxon>
        <taxon>Mycobacteriaceae</taxon>
        <taxon>Mycolicibacterium</taxon>
    </lineage>
</organism>
<dbReference type="EMBL" id="QJJU01000014">
    <property type="protein sequence ID" value="PXX06355.1"/>
    <property type="molecule type" value="Genomic_DNA"/>
</dbReference>
<dbReference type="AlphaFoldDB" id="A0A318HCQ6"/>
<sequence>MPASALAAPTLSQLRAWNTEHLESAATQWERTADTWEHAFTAIHRETPTPGGAPWSGAGADAAVMRTGTDRLVAVGAAESLYAAAGAARYGAGEIAGARQLALQAVAAAQAAGFDVREDLSVISRQPVPAALQAATQTQANANAANIRAQAVALLAVDQQVAGDVSAAIAGVSGAQFGDTPVVPANQQKKDPTIQLVDNHTFKDSPADDSPIPPGGWSRDPVMEDAQRIAYGHAWDQHREQFPGMTRDDLANAIHDMMTGNPKTDPDLHVGPGERNTTVMYKDGILVIHDPNTRDGGTVFKPDKGFQDFLRYTAPMISPPPNIPTPTHLPQPVGPAQTNLPPGVTLPPNLPTPQLPPWLADPSPPGFQIAPPGQVPGPIPAPWDVPDMPSVPIPAPPVATTTGPVLPHVDGDTLGTAGIVGFGAAVLSAIGSVGSFLAHPFGAPG</sequence>
<evidence type="ECO:0000256" key="1">
    <source>
        <dbReference type="SAM" id="MobiDB-lite"/>
    </source>
</evidence>